<organism evidence="2">
    <name type="scientific">freshwater metagenome</name>
    <dbReference type="NCBI Taxonomy" id="449393"/>
    <lineage>
        <taxon>unclassified sequences</taxon>
        <taxon>metagenomes</taxon>
        <taxon>ecological metagenomes</taxon>
    </lineage>
</organism>
<dbReference type="EMBL" id="CAEZUJ010000093">
    <property type="protein sequence ID" value="CAB4609446.1"/>
    <property type="molecule type" value="Genomic_DNA"/>
</dbReference>
<protein>
    <submittedName>
        <fullName evidence="2">Unannotated protein</fullName>
    </submittedName>
</protein>
<name>A0A6J6MYG5_9ZZZZ</name>
<accession>A0A6J6MYG5</accession>
<evidence type="ECO:0000313" key="1">
    <source>
        <dbReference type="EMBL" id="CAB4609446.1"/>
    </source>
</evidence>
<dbReference type="AlphaFoldDB" id="A0A6J6MYG5"/>
<evidence type="ECO:0000313" key="3">
    <source>
        <dbReference type="EMBL" id="CAB4779358.1"/>
    </source>
</evidence>
<sequence length="89" mass="9484">MIWFLLPIGLTGTILLTLIGYLHGVDTFRANEHQAEVITLAAISRTGAISNAACEIAIQLGAVECYIDSQSLWVTGQGGGRARAGWPDQ</sequence>
<dbReference type="EMBL" id="CAEZZS010000039">
    <property type="protein sequence ID" value="CAB4779358.1"/>
    <property type="molecule type" value="Genomic_DNA"/>
</dbReference>
<dbReference type="EMBL" id="CAEZXH010000010">
    <property type="protein sequence ID" value="CAB4677744.1"/>
    <property type="molecule type" value="Genomic_DNA"/>
</dbReference>
<gene>
    <name evidence="1" type="ORF">UFOPK1811_01320</name>
    <name evidence="2" type="ORF">UFOPK2360_00306</name>
    <name evidence="3" type="ORF">UFOPK2922_00907</name>
</gene>
<evidence type="ECO:0000313" key="2">
    <source>
        <dbReference type="EMBL" id="CAB4677744.1"/>
    </source>
</evidence>
<reference evidence="2" key="1">
    <citation type="submission" date="2020-05" db="EMBL/GenBank/DDBJ databases">
        <authorList>
            <person name="Chiriac C."/>
            <person name="Salcher M."/>
            <person name="Ghai R."/>
            <person name="Kavagutti S V."/>
        </authorList>
    </citation>
    <scope>NUCLEOTIDE SEQUENCE</scope>
</reference>
<proteinExistence type="predicted"/>